<dbReference type="GO" id="GO:0006826">
    <property type="term" value="P:iron ion transport"/>
    <property type="evidence" value="ECO:0007669"/>
    <property type="project" value="UniProtKB-KW"/>
</dbReference>
<dbReference type="InterPro" id="IPR023996">
    <property type="entry name" value="TonB-dep_OMP_SusC/RagA"/>
</dbReference>
<keyword evidence="3 10" id="KW-1134">Transmembrane beta strand</keyword>
<dbReference type="InterPro" id="IPR039426">
    <property type="entry name" value="TonB-dep_rcpt-like"/>
</dbReference>
<evidence type="ECO:0000256" key="7">
    <source>
        <dbReference type="ARBA" id="ARBA00023077"/>
    </source>
</evidence>
<dbReference type="Pfam" id="PF07715">
    <property type="entry name" value="Plug"/>
    <property type="match status" value="1"/>
</dbReference>
<accession>A0A4Q1D5L3</accession>
<dbReference type="InterPro" id="IPR036942">
    <property type="entry name" value="Beta-barrel_TonB_sf"/>
</dbReference>
<evidence type="ECO:0000256" key="5">
    <source>
        <dbReference type="ARBA" id="ARBA00022692"/>
    </source>
</evidence>
<feature type="domain" description="Secretin/TonB short N-terminal" evidence="12">
    <location>
        <begin position="70"/>
        <end position="121"/>
    </location>
</feature>
<dbReference type="InterPro" id="IPR000531">
    <property type="entry name" value="Beta-barrel_TonB"/>
</dbReference>
<comment type="caution">
    <text evidence="13">The sequence shown here is derived from an EMBL/GenBank/DDBJ whole genome shotgun (WGS) entry which is preliminary data.</text>
</comment>
<name>A0A4Q1D5L3_9BACT</name>
<evidence type="ECO:0000256" key="10">
    <source>
        <dbReference type="PROSITE-ProRule" id="PRU01360"/>
    </source>
</evidence>
<evidence type="ECO:0000256" key="6">
    <source>
        <dbReference type="ARBA" id="ARBA00023004"/>
    </source>
</evidence>
<evidence type="ECO:0000259" key="12">
    <source>
        <dbReference type="SMART" id="SM00965"/>
    </source>
</evidence>
<comment type="subcellular location">
    <subcellularLocation>
        <location evidence="1 10">Cell outer membrane</location>
        <topology evidence="1 10">Multi-pass membrane protein</topology>
    </subcellularLocation>
</comment>
<dbReference type="InterPro" id="IPR011662">
    <property type="entry name" value="Secretin/TonB_short_N"/>
</dbReference>
<evidence type="ECO:0000313" key="14">
    <source>
        <dbReference type="Proteomes" id="UP000290545"/>
    </source>
</evidence>
<dbReference type="Gene3D" id="2.60.40.1120">
    <property type="entry name" value="Carboxypeptidase-like, regulatory domain"/>
    <property type="match status" value="1"/>
</dbReference>
<dbReference type="Pfam" id="PF07660">
    <property type="entry name" value="STN"/>
    <property type="match status" value="1"/>
</dbReference>
<dbReference type="Gene3D" id="2.170.130.10">
    <property type="entry name" value="TonB-dependent receptor, plug domain"/>
    <property type="match status" value="1"/>
</dbReference>
<dbReference type="InterPro" id="IPR008969">
    <property type="entry name" value="CarboxyPept-like_regulatory"/>
</dbReference>
<proteinExistence type="inferred from homology"/>
<keyword evidence="14" id="KW-1185">Reference proteome</keyword>
<evidence type="ECO:0000256" key="8">
    <source>
        <dbReference type="ARBA" id="ARBA00023136"/>
    </source>
</evidence>
<dbReference type="NCBIfam" id="TIGR04057">
    <property type="entry name" value="SusC_RagA_signa"/>
    <property type="match status" value="1"/>
</dbReference>
<keyword evidence="4" id="KW-0406">Ion transport</keyword>
<dbReference type="PROSITE" id="PS52016">
    <property type="entry name" value="TONB_DEPENDENT_REC_3"/>
    <property type="match status" value="1"/>
</dbReference>
<evidence type="ECO:0000313" key="13">
    <source>
        <dbReference type="EMBL" id="RXK83143.1"/>
    </source>
</evidence>
<protein>
    <submittedName>
        <fullName evidence="13">SusC/RagA family TonB-linked outer membrane protein</fullName>
    </submittedName>
</protein>
<dbReference type="FunFam" id="2.170.130.10:FF:000008">
    <property type="entry name" value="SusC/RagA family TonB-linked outer membrane protein"/>
    <property type="match status" value="1"/>
</dbReference>
<evidence type="ECO:0000256" key="3">
    <source>
        <dbReference type="ARBA" id="ARBA00022452"/>
    </source>
</evidence>
<keyword evidence="4" id="KW-0410">Iron transport</keyword>
<dbReference type="Pfam" id="PF13715">
    <property type="entry name" value="CarbopepD_reg_2"/>
    <property type="match status" value="1"/>
</dbReference>
<keyword evidence="9 10" id="KW-0998">Cell outer membrane</keyword>
<dbReference type="GO" id="GO:0009279">
    <property type="term" value="C:cell outer membrane"/>
    <property type="evidence" value="ECO:0007669"/>
    <property type="project" value="UniProtKB-SubCell"/>
</dbReference>
<evidence type="ECO:0000256" key="4">
    <source>
        <dbReference type="ARBA" id="ARBA00022496"/>
    </source>
</evidence>
<dbReference type="InterPro" id="IPR012910">
    <property type="entry name" value="Plug_dom"/>
</dbReference>
<sequence>MKRLAIMSQGLPLRQTGLLKLCLTMKLSVFCLLVTCLSAHAEGHTQRISLSFENASVQQVFASIRMQSGYQFIYTSTVLDRSKQVNVHAKNVSLQEALGLCLKDQPLTYSIVQKTVVIKLKETPPAVTVNDVMLEATPPPPPPVLVKGRVVNDKGDPLGGVSVTVKGKNTGTTTAADGSFQLTVPDESAVLVFTYIGFLSQDIGVGKNRNFSILLMQENKDLETIVVVGYGTQRQKDVTGAVAAVSSKDFNQGQILSPQQSIQGKLAGVNIAQNSGKPGGSATVRVRGGTSLTGSNEPLYVIDGVPISTSAGVSQANIRGNGTDFFDQEPSNPLMTLNPNDIESVSVLKDASATAIYGSRAANGVIVITTKKGSAGKGRVALSVSGGVSNVSKKLPVLTANEYRDINNKLNLSYEDKGANTFWQDEIYRSAKTQDYYLSFTGGSEKTTYRASLGYGNQQGVMLASKLNRTNARVNINHAALNDKLTFDLRLNYGQTSGNAAPVSNTVGSEAGTSMNYESYVFNPTFPVYNATGGYNHVPPYRVNPVSFSTDLTDQTTNNRFIGNLSTTYKILKPLSVNVNLGYTNQTINRNTYISKGNPLGEGLGGYASVQKLQDYNKLLETVLRYNQRFGKHSVDAIGGYSYQYFVEEGLRNTANGFLSDEFKWYSLQAASTISNVSTFKGSNTLISFYSRVNYNFDDRFLVTATIRRDGSSRFGSGNKWGYFPSGSVAWRISREKFFNTNTISDLKLRASYGITGNQEIGNLNSITTLGATSSGYIVGGSRITIVLPQQYANPNLRWEQTGQFDAGVDFGLLNGKIHGTIDYYVKKTTDLLLRLPVPSPTAVSTQLANVGSVQNKGLELELGMAVIERKDFEWNASLNFSRNINKVLSLSNDQFKGDNIKTAPLQGQGLTSGVYAQLITPGRPMGTFWGRRFEGVKNGVEQFIAGDTVIGCAQPDFTFGFSNTFNYKRWSLSFNARGSVGNEIYNLTANNLGYLSNLPGRNVMEIAVSSGVGRDQPKQYSDRWIENGSFLRLDNITLSYNVNVKNTFLSNARVYITAQNLFVITGYSGLDPEVNSEISGTGVAPLGIDYLSYPKSRTISAGVNIGF</sequence>
<keyword evidence="6" id="KW-0408">Iron</keyword>
<dbReference type="InterPro" id="IPR037066">
    <property type="entry name" value="Plug_dom_sf"/>
</dbReference>
<dbReference type="Proteomes" id="UP000290545">
    <property type="component" value="Unassembled WGS sequence"/>
</dbReference>
<dbReference type="SUPFAM" id="SSF56935">
    <property type="entry name" value="Porins"/>
    <property type="match status" value="1"/>
</dbReference>
<dbReference type="OrthoDB" id="9768177at2"/>
<comment type="similarity">
    <text evidence="10 11">Belongs to the TonB-dependent receptor family.</text>
</comment>
<evidence type="ECO:0000256" key="2">
    <source>
        <dbReference type="ARBA" id="ARBA00022448"/>
    </source>
</evidence>
<gene>
    <name evidence="13" type="ORF">ESB13_13570</name>
</gene>
<dbReference type="NCBIfam" id="TIGR04056">
    <property type="entry name" value="OMP_RagA_SusC"/>
    <property type="match status" value="1"/>
</dbReference>
<dbReference type="SUPFAM" id="SSF49464">
    <property type="entry name" value="Carboxypeptidase regulatory domain-like"/>
    <property type="match status" value="1"/>
</dbReference>
<dbReference type="SMART" id="SM00965">
    <property type="entry name" value="STN"/>
    <property type="match status" value="1"/>
</dbReference>
<evidence type="ECO:0000256" key="1">
    <source>
        <dbReference type="ARBA" id="ARBA00004571"/>
    </source>
</evidence>
<dbReference type="AlphaFoldDB" id="A0A4Q1D5L3"/>
<reference evidence="13 14" key="1">
    <citation type="submission" date="2019-01" db="EMBL/GenBank/DDBJ databases">
        <title>Filimonas sp. strain TTM-71.</title>
        <authorList>
            <person name="Chen W.-M."/>
        </authorList>
    </citation>
    <scope>NUCLEOTIDE SEQUENCE [LARGE SCALE GENOMIC DNA]</scope>
    <source>
        <strain evidence="13 14">TTM-71</strain>
    </source>
</reference>
<evidence type="ECO:0000256" key="11">
    <source>
        <dbReference type="RuleBase" id="RU003357"/>
    </source>
</evidence>
<keyword evidence="8 10" id="KW-0472">Membrane</keyword>
<evidence type="ECO:0000256" key="9">
    <source>
        <dbReference type="ARBA" id="ARBA00023237"/>
    </source>
</evidence>
<dbReference type="Gene3D" id="2.40.170.20">
    <property type="entry name" value="TonB-dependent receptor, beta-barrel domain"/>
    <property type="match status" value="1"/>
</dbReference>
<organism evidence="13 14">
    <name type="scientific">Filimonas effusa</name>
    <dbReference type="NCBI Taxonomy" id="2508721"/>
    <lineage>
        <taxon>Bacteria</taxon>
        <taxon>Pseudomonadati</taxon>
        <taxon>Bacteroidota</taxon>
        <taxon>Chitinophagia</taxon>
        <taxon>Chitinophagales</taxon>
        <taxon>Chitinophagaceae</taxon>
        <taxon>Filimonas</taxon>
    </lineage>
</organism>
<keyword evidence="5 10" id="KW-0812">Transmembrane</keyword>
<keyword evidence="2 10" id="KW-0813">Transport</keyword>
<keyword evidence="7 11" id="KW-0798">TonB box</keyword>
<dbReference type="EMBL" id="SDHZ01000002">
    <property type="protein sequence ID" value="RXK83143.1"/>
    <property type="molecule type" value="Genomic_DNA"/>
</dbReference>
<dbReference type="InterPro" id="IPR023997">
    <property type="entry name" value="TonB-dep_OMP_SusC/RagA_CS"/>
</dbReference>
<dbReference type="Pfam" id="PF00593">
    <property type="entry name" value="TonB_dep_Rec_b-barrel"/>
    <property type="match status" value="1"/>
</dbReference>